<keyword evidence="2" id="KW-1185">Reference proteome</keyword>
<comment type="caution">
    <text evidence="1">The sequence shown here is derived from an EMBL/GenBank/DDBJ whole genome shotgun (WGS) entry which is preliminary data.</text>
</comment>
<dbReference type="InterPro" id="IPR011738">
    <property type="entry name" value="Phage_CHP"/>
</dbReference>
<reference evidence="1 2" key="1">
    <citation type="journal article" date="2012" name="J. Bacteriol.">
        <title>Draft Genome Sequence of Oceaniovalibus guishaninsula JLT2003T.</title>
        <authorList>
            <person name="Tang K."/>
            <person name="Liu K."/>
            <person name="Jiao N."/>
        </authorList>
    </citation>
    <scope>NUCLEOTIDE SEQUENCE [LARGE SCALE GENOMIC DNA]</scope>
    <source>
        <strain evidence="1 2">JLT2003</strain>
    </source>
</reference>
<dbReference type="NCBIfam" id="TIGR02215">
    <property type="entry name" value="phage_chp_gp8"/>
    <property type="match status" value="1"/>
</dbReference>
<sequence length="193" mass="20365">MYLTEDNVPQAALPIGPLRAHLRLGSGFADDGVQDGVLEACLRAALARIEAQTARALVRRGFVQHLAAWRDLGRQSLMRAPLEAVTALRIVDVGGAVETVDPARYHVERDHARPCIAARGFVLPGIPVGGRAEIAFVAGFGPDWSDVPGDLALAALTLAAAIYEERAGADGLPGSVAALLAPWRPVRIWGGLV</sequence>
<evidence type="ECO:0008006" key="3">
    <source>
        <dbReference type="Google" id="ProtNLM"/>
    </source>
</evidence>
<evidence type="ECO:0000313" key="1">
    <source>
        <dbReference type="EMBL" id="EKE43652.1"/>
    </source>
</evidence>
<protein>
    <recommendedName>
        <fullName evidence="3">PhiE125 gp8 family phage protein</fullName>
    </recommendedName>
</protein>
<proteinExistence type="predicted"/>
<organism evidence="1 2">
    <name type="scientific">Oceaniovalibus guishaninsula JLT2003</name>
    <dbReference type="NCBI Taxonomy" id="1231392"/>
    <lineage>
        <taxon>Bacteria</taxon>
        <taxon>Pseudomonadati</taxon>
        <taxon>Pseudomonadota</taxon>
        <taxon>Alphaproteobacteria</taxon>
        <taxon>Rhodobacterales</taxon>
        <taxon>Roseobacteraceae</taxon>
        <taxon>Oceaniovalibus</taxon>
    </lineage>
</organism>
<gene>
    <name evidence="1" type="ORF">OCGS_2384</name>
</gene>
<dbReference type="EMBL" id="AMGO01000052">
    <property type="protein sequence ID" value="EKE43652.1"/>
    <property type="molecule type" value="Genomic_DNA"/>
</dbReference>
<dbReference type="eggNOG" id="ENOG5032SBG">
    <property type="taxonomic scope" value="Bacteria"/>
</dbReference>
<evidence type="ECO:0000313" key="2">
    <source>
        <dbReference type="Proteomes" id="UP000006765"/>
    </source>
</evidence>
<accession>K2HAJ7</accession>
<name>K2HAJ7_9RHOB</name>
<dbReference type="AlphaFoldDB" id="K2HAJ7"/>
<dbReference type="Proteomes" id="UP000006765">
    <property type="component" value="Unassembled WGS sequence"/>
</dbReference>
<dbReference type="STRING" id="1231392.OCGS_2384"/>
<dbReference type="OrthoDB" id="8478788at2"/>
<dbReference type="RefSeq" id="WP_007427536.1">
    <property type="nucleotide sequence ID" value="NZ_AMGO01000052.1"/>
</dbReference>